<dbReference type="AlphaFoldDB" id="A0A699ZJH7"/>
<name>A0A699ZJH7_HAELA</name>
<evidence type="ECO:0000313" key="2">
    <source>
        <dbReference type="EMBL" id="GFH18708.1"/>
    </source>
</evidence>
<evidence type="ECO:0000256" key="1">
    <source>
        <dbReference type="SAM" id="MobiDB-lite"/>
    </source>
</evidence>
<feature type="compositionally biased region" description="Polar residues" evidence="1">
    <location>
        <begin position="45"/>
        <end position="57"/>
    </location>
</feature>
<evidence type="ECO:0000313" key="3">
    <source>
        <dbReference type="Proteomes" id="UP000485058"/>
    </source>
</evidence>
<dbReference type="Proteomes" id="UP000485058">
    <property type="component" value="Unassembled WGS sequence"/>
</dbReference>
<accession>A0A699ZJH7</accession>
<keyword evidence="3" id="KW-1185">Reference proteome</keyword>
<dbReference type="EMBL" id="BLLF01001342">
    <property type="protein sequence ID" value="GFH18708.1"/>
    <property type="molecule type" value="Genomic_DNA"/>
</dbReference>
<gene>
    <name evidence="2" type="ORF">HaLaN_15556</name>
</gene>
<protein>
    <submittedName>
        <fullName evidence="2">Uncharacterized protein</fullName>
    </submittedName>
</protein>
<reference evidence="2 3" key="1">
    <citation type="submission" date="2020-02" db="EMBL/GenBank/DDBJ databases">
        <title>Draft genome sequence of Haematococcus lacustris strain NIES-144.</title>
        <authorList>
            <person name="Morimoto D."/>
            <person name="Nakagawa S."/>
            <person name="Yoshida T."/>
            <person name="Sawayama S."/>
        </authorList>
    </citation>
    <scope>NUCLEOTIDE SEQUENCE [LARGE SCALE GENOMIC DNA]</scope>
    <source>
        <strain evidence="2 3">NIES-144</strain>
    </source>
</reference>
<organism evidence="2 3">
    <name type="scientific">Haematococcus lacustris</name>
    <name type="common">Green alga</name>
    <name type="synonym">Haematococcus pluvialis</name>
    <dbReference type="NCBI Taxonomy" id="44745"/>
    <lineage>
        <taxon>Eukaryota</taxon>
        <taxon>Viridiplantae</taxon>
        <taxon>Chlorophyta</taxon>
        <taxon>core chlorophytes</taxon>
        <taxon>Chlorophyceae</taxon>
        <taxon>CS clade</taxon>
        <taxon>Chlamydomonadales</taxon>
        <taxon>Haematococcaceae</taxon>
        <taxon>Haematococcus</taxon>
    </lineage>
</organism>
<feature type="region of interest" description="Disordered" evidence="1">
    <location>
        <begin position="45"/>
        <end position="74"/>
    </location>
</feature>
<comment type="caution">
    <text evidence="2">The sequence shown here is derived from an EMBL/GenBank/DDBJ whole genome shotgun (WGS) entry which is preliminary data.</text>
</comment>
<proteinExistence type="predicted"/>
<sequence>MTVSLRSRTALMCAAGTEGDRLPGLLKAALCRAWAGCAWRSCSGATASTPGCAQATCSPRGRARTRSPQPTTSP</sequence>